<protein>
    <submittedName>
        <fullName evidence="4">Cyclopropane fatty-acyl-phospholipid synthase-like methyltransferase</fullName>
    </submittedName>
</protein>
<dbReference type="GO" id="GO:0008757">
    <property type="term" value="F:S-adenosylmethionine-dependent methyltransferase activity"/>
    <property type="evidence" value="ECO:0007669"/>
    <property type="project" value="InterPro"/>
</dbReference>
<dbReference type="GO" id="GO:0009312">
    <property type="term" value="P:oligosaccharide biosynthetic process"/>
    <property type="evidence" value="ECO:0007669"/>
    <property type="project" value="InterPro"/>
</dbReference>
<dbReference type="Gene3D" id="3.40.50.150">
    <property type="entry name" value="Vaccinia Virus protein VP39"/>
    <property type="match status" value="1"/>
</dbReference>
<organism evidence="4 5">
    <name type="scientific">Sphingomonas prati</name>
    <dbReference type="NCBI Taxonomy" id="1843237"/>
    <lineage>
        <taxon>Bacteria</taxon>
        <taxon>Pseudomonadati</taxon>
        <taxon>Pseudomonadota</taxon>
        <taxon>Alphaproteobacteria</taxon>
        <taxon>Sphingomonadales</taxon>
        <taxon>Sphingomonadaceae</taxon>
        <taxon>Sphingomonas</taxon>
    </lineage>
</organism>
<evidence type="ECO:0000256" key="1">
    <source>
        <dbReference type="ARBA" id="ARBA00022603"/>
    </source>
</evidence>
<keyword evidence="1 4" id="KW-0489">Methyltransferase</keyword>
<keyword evidence="2 4" id="KW-0808">Transferase</keyword>
<evidence type="ECO:0000313" key="4">
    <source>
        <dbReference type="EMBL" id="MBB5729142.1"/>
    </source>
</evidence>
<keyword evidence="5" id="KW-1185">Reference proteome</keyword>
<dbReference type="PANTHER" id="PTHR43464">
    <property type="entry name" value="METHYLTRANSFERASE"/>
    <property type="match status" value="1"/>
</dbReference>
<dbReference type="InterPro" id="IPR008715">
    <property type="entry name" value="SAM-MeTfrase_NodS-like"/>
</dbReference>
<proteinExistence type="predicted"/>
<gene>
    <name evidence="4" type="ORF">FHS99_001620</name>
</gene>
<dbReference type="Pfam" id="PF05401">
    <property type="entry name" value="NodS"/>
    <property type="match status" value="1"/>
</dbReference>
<dbReference type="SUPFAM" id="SSF53335">
    <property type="entry name" value="S-adenosyl-L-methionine-dependent methyltransferases"/>
    <property type="match status" value="1"/>
</dbReference>
<dbReference type="PANTHER" id="PTHR43464:SF19">
    <property type="entry name" value="UBIQUINONE BIOSYNTHESIS O-METHYLTRANSFERASE, MITOCHONDRIAL"/>
    <property type="match status" value="1"/>
</dbReference>
<accession>A0A7W9BS40</accession>
<dbReference type="GO" id="GO:0032259">
    <property type="term" value="P:methylation"/>
    <property type="evidence" value="ECO:0007669"/>
    <property type="project" value="UniProtKB-KW"/>
</dbReference>
<dbReference type="AlphaFoldDB" id="A0A7W9BS40"/>
<evidence type="ECO:0000256" key="2">
    <source>
        <dbReference type="ARBA" id="ARBA00022679"/>
    </source>
</evidence>
<dbReference type="InterPro" id="IPR029063">
    <property type="entry name" value="SAM-dependent_MTases_sf"/>
</dbReference>
<dbReference type="EMBL" id="JACIJR010000003">
    <property type="protein sequence ID" value="MBB5729142.1"/>
    <property type="molecule type" value="Genomic_DNA"/>
</dbReference>
<reference evidence="4 5" key="1">
    <citation type="submission" date="2020-08" db="EMBL/GenBank/DDBJ databases">
        <title>Genomic Encyclopedia of Type Strains, Phase IV (KMG-IV): sequencing the most valuable type-strain genomes for metagenomic binning, comparative biology and taxonomic classification.</title>
        <authorList>
            <person name="Goeker M."/>
        </authorList>
    </citation>
    <scope>NUCLEOTIDE SEQUENCE [LARGE SCALE GENOMIC DNA]</scope>
    <source>
        <strain evidence="4 5">DSM 103336</strain>
    </source>
</reference>
<sequence length="197" mass="21864">MRRETTIDADYFEKMYRDDPDPWKFETSEYEAAKYDRTLAALPAEQFGRVLEVGCSIGVLTERLAARCDALVAVDVSETALARAAERCADLPQVTFAKMAMPDDVPEGSFDLVMLSEVVYYLDSPDIVRLGAYLRGATAAGAYLMLVHWTGTTDYPKPADTATAELRAALGDAVSAVHAERHDAYRLDLWRREDVAD</sequence>
<comment type="caution">
    <text evidence="4">The sequence shown here is derived from an EMBL/GenBank/DDBJ whole genome shotgun (WGS) entry which is preliminary data.</text>
</comment>
<name>A0A7W9BS40_9SPHN</name>
<dbReference type="Proteomes" id="UP000546701">
    <property type="component" value="Unassembled WGS sequence"/>
</dbReference>
<evidence type="ECO:0000256" key="3">
    <source>
        <dbReference type="ARBA" id="ARBA00022691"/>
    </source>
</evidence>
<evidence type="ECO:0000313" key="5">
    <source>
        <dbReference type="Proteomes" id="UP000546701"/>
    </source>
</evidence>
<dbReference type="CDD" id="cd02440">
    <property type="entry name" value="AdoMet_MTases"/>
    <property type="match status" value="1"/>
</dbReference>
<dbReference type="RefSeq" id="WP_157174742.1">
    <property type="nucleotide sequence ID" value="NZ_BMJP01000002.1"/>
</dbReference>
<keyword evidence="3" id="KW-0949">S-adenosyl-L-methionine</keyword>
<dbReference type="OrthoDB" id="116799at2"/>